<keyword evidence="3" id="KW-0378">Hydrolase</keyword>
<organism evidence="6 7">
    <name type="scientific">Asbolus verrucosus</name>
    <name type="common">Desert ironclad beetle</name>
    <dbReference type="NCBI Taxonomy" id="1661398"/>
    <lineage>
        <taxon>Eukaryota</taxon>
        <taxon>Metazoa</taxon>
        <taxon>Ecdysozoa</taxon>
        <taxon>Arthropoda</taxon>
        <taxon>Hexapoda</taxon>
        <taxon>Insecta</taxon>
        <taxon>Pterygota</taxon>
        <taxon>Neoptera</taxon>
        <taxon>Endopterygota</taxon>
        <taxon>Coleoptera</taxon>
        <taxon>Polyphaga</taxon>
        <taxon>Cucujiformia</taxon>
        <taxon>Tenebrionidae</taxon>
        <taxon>Pimeliinae</taxon>
        <taxon>Asbolus</taxon>
    </lineage>
</organism>
<keyword evidence="2" id="KW-0719">Serine esterase</keyword>
<dbReference type="InterPro" id="IPR002018">
    <property type="entry name" value="CarbesteraseB"/>
</dbReference>
<gene>
    <name evidence="6" type="ORF">BDFB_015331</name>
</gene>
<dbReference type="InterPro" id="IPR050654">
    <property type="entry name" value="AChE-related_enzymes"/>
</dbReference>
<dbReference type="AlphaFoldDB" id="A0A482VRB9"/>
<dbReference type="PANTHER" id="PTHR43918">
    <property type="entry name" value="ACETYLCHOLINESTERASE"/>
    <property type="match status" value="1"/>
</dbReference>
<evidence type="ECO:0000259" key="5">
    <source>
        <dbReference type="Pfam" id="PF00135"/>
    </source>
</evidence>
<dbReference type="GO" id="GO:0005886">
    <property type="term" value="C:plasma membrane"/>
    <property type="evidence" value="ECO:0007669"/>
    <property type="project" value="TreeGrafter"/>
</dbReference>
<evidence type="ECO:0000313" key="6">
    <source>
        <dbReference type="EMBL" id="RZC35220.1"/>
    </source>
</evidence>
<dbReference type="OrthoDB" id="19653at2759"/>
<dbReference type="SUPFAM" id="SSF53474">
    <property type="entry name" value="alpha/beta-Hydrolases"/>
    <property type="match status" value="1"/>
</dbReference>
<comment type="caution">
    <text evidence="6">The sequence shown here is derived from an EMBL/GenBank/DDBJ whole genome shotgun (WGS) entry which is preliminary data.</text>
</comment>
<evidence type="ECO:0000256" key="4">
    <source>
        <dbReference type="ARBA" id="ARBA00023180"/>
    </source>
</evidence>
<keyword evidence="4" id="KW-0325">Glycoprotein</keyword>
<dbReference type="PANTHER" id="PTHR43918:SF12">
    <property type="entry name" value="ACETYLCHOLINESTERASE 1"/>
    <property type="match status" value="1"/>
</dbReference>
<dbReference type="STRING" id="1661398.A0A482VRB9"/>
<dbReference type="GO" id="GO:0019695">
    <property type="term" value="P:choline metabolic process"/>
    <property type="evidence" value="ECO:0007669"/>
    <property type="project" value="TreeGrafter"/>
</dbReference>
<comment type="similarity">
    <text evidence="1">Belongs to the type-B carboxylesterase/lipase family.</text>
</comment>
<name>A0A482VRB9_ASBVE</name>
<evidence type="ECO:0000256" key="2">
    <source>
        <dbReference type="ARBA" id="ARBA00022487"/>
    </source>
</evidence>
<dbReference type="Proteomes" id="UP000292052">
    <property type="component" value="Unassembled WGS sequence"/>
</dbReference>
<evidence type="ECO:0000256" key="3">
    <source>
        <dbReference type="ARBA" id="ARBA00022801"/>
    </source>
</evidence>
<evidence type="ECO:0000313" key="7">
    <source>
        <dbReference type="Proteomes" id="UP000292052"/>
    </source>
</evidence>
<dbReference type="Pfam" id="PF00135">
    <property type="entry name" value="COesterase"/>
    <property type="match status" value="1"/>
</dbReference>
<evidence type="ECO:0000256" key="1">
    <source>
        <dbReference type="ARBA" id="ARBA00005964"/>
    </source>
</evidence>
<dbReference type="GO" id="GO:0003990">
    <property type="term" value="F:acetylcholinesterase activity"/>
    <property type="evidence" value="ECO:0007669"/>
    <property type="project" value="TreeGrafter"/>
</dbReference>
<feature type="non-terminal residue" evidence="6">
    <location>
        <position position="41"/>
    </location>
</feature>
<reference evidence="6 7" key="1">
    <citation type="submission" date="2017-03" db="EMBL/GenBank/DDBJ databases">
        <title>Genome of the blue death feigning beetle - Asbolus verrucosus.</title>
        <authorList>
            <person name="Rider S.D."/>
        </authorList>
    </citation>
    <scope>NUCLEOTIDE SEQUENCE [LARGE SCALE GENOMIC DNA]</scope>
    <source>
        <strain evidence="6">Butters</strain>
        <tissue evidence="6">Head and leg muscle</tissue>
    </source>
</reference>
<sequence>MNYRIGSLGFISLGKDAPGNNGLRDQVVAMKWVKNNVAAFG</sequence>
<proteinExistence type="inferred from homology"/>
<dbReference type="Gene3D" id="3.40.50.1820">
    <property type="entry name" value="alpha/beta hydrolase"/>
    <property type="match status" value="1"/>
</dbReference>
<feature type="domain" description="Carboxylesterase type B" evidence="5">
    <location>
        <begin position="1"/>
        <end position="41"/>
    </location>
</feature>
<dbReference type="InterPro" id="IPR029058">
    <property type="entry name" value="AB_hydrolase_fold"/>
</dbReference>
<protein>
    <submittedName>
        <fullName evidence="6">COesterase domain containing protein</fullName>
    </submittedName>
</protein>
<keyword evidence="7" id="KW-1185">Reference proteome</keyword>
<dbReference type="GO" id="GO:0005615">
    <property type="term" value="C:extracellular space"/>
    <property type="evidence" value="ECO:0007669"/>
    <property type="project" value="TreeGrafter"/>
</dbReference>
<accession>A0A482VRB9</accession>
<dbReference type="EMBL" id="QDEB01072976">
    <property type="protein sequence ID" value="RZC35220.1"/>
    <property type="molecule type" value="Genomic_DNA"/>
</dbReference>
<dbReference type="GO" id="GO:0006581">
    <property type="term" value="P:acetylcholine catabolic process"/>
    <property type="evidence" value="ECO:0007669"/>
    <property type="project" value="TreeGrafter"/>
</dbReference>